<evidence type="ECO:0008006" key="3">
    <source>
        <dbReference type="Google" id="ProtNLM"/>
    </source>
</evidence>
<accession>A0A1H4QR15</accession>
<organism evidence="1 2">
    <name type="scientific">Paramicrobacterium humi</name>
    <dbReference type="NCBI Taxonomy" id="640635"/>
    <lineage>
        <taxon>Bacteria</taxon>
        <taxon>Bacillati</taxon>
        <taxon>Actinomycetota</taxon>
        <taxon>Actinomycetes</taxon>
        <taxon>Micrococcales</taxon>
        <taxon>Microbacteriaceae</taxon>
        <taxon>Paramicrobacterium</taxon>
    </lineage>
</organism>
<dbReference type="Proteomes" id="UP000199183">
    <property type="component" value="Unassembled WGS sequence"/>
</dbReference>
<gene>
    <name evidence="1" type="ORF">SAMN04489806_2894</name>
</gene>
<dbReference type="AlphaFoldDB" id="A0A1H4QR15"/>
<name>A0A1H4QR15_9MICO</name>
<dbReference type="STRING" id="640635.SAMN04489806_2894"/>
<reference evidence="1 2" key="1">
    <citation type="submission" date="2016-10" db="EMBL/GenBank/DDBJ databases">
        <authorList>
            <person name="de Groot N.N."/>
        </authorList>
    </citation>
    <scope>NUCLEOTIDE SEQUENCE [LARGE SCALE GENOMIC DNA]</scope>
    <source>
        <strain evidence="1 2">DSM 21799</strain>
    </source>
</reference>
<dbReference type="RefSeq" id="WP_091186000.1">
    <property type="nucleotide sequence ID" value="NZ_FNRY01000001.1"/>
</dbReference>
<dbReference type="OrthoDB" id="5121327at2"/>
<protein>
    <recommendedName>
        <fullName evidence="3">YtxH domain-containing protein</fullName>
    </recommendedName>
</protein>
<evidence type="ECO:0000313" key="2">
    <source>
        <dbReference type="Proteomes" id="UP000199183"/>
    </source>
</evidence>
<proteinExistence type="predicted"/>
<sequence length="77" mass="8727">MKNLLVLVTGIAVGFVVAHKVNKTQRGREFFAEVDARMREFTDTVAEAYREREAELRSTIDSLVEDAEAAIDDLNKR</sequence>
<keyword evidence="2" id="KW-1185">Reference proteome</keyword>
<evidence type="ECO:0000313" key="1">
    <source>
        <dbReference type="EMBL" id="SEC22100.1"/>
    </source>
</evidence>
<dbReference type="EMBL" id="FNRY01000001">
    <property type="protein sequence ID" value="SEC22100.1"/>
    <property type="molecule type" value="Genomic_DNA"/>
</dbReference>